<proteinExistence type="predicted"/>
<dbReference type="RefSeq" id="WP_190038259.1">
    <property type="nucleotide sequence ID" value="NZ_BMWD01000022.1"/>
</dbReference>
<dbReference type="Proteomes" id="UP000645555">
    <property type="component" value="Unassembled WGS sequence"/>
</dbReference>
<evidence type="ECO:0000313" key="2">
    <source>
        <dbReference type="EMBL" id="GGX80207.1"/>
    </source>
</evidence>
<dbReference type="CDD" id="cd06577">
    <property type="entry name" value="PASTA_pknB"/>
    <property type="match status" value="1"/>
</dbReference>
<reference evidence="2" key="2">
    <citation type="submission" date="2020-09" db="EMBL/GenBank/DDBJ databases">
        <authorList>
            <person name="Sun Q."/>
            <person name="Ohkuma M."/>
        </authorList>
    </citation>
    <scope>NUCLEOTIDE SEQUENCE</scope>
    <source>
        <strain evidence="2">JCM 4956</strain>
    </source>
</reference>
<evidence type="ECO:0000256" key="1">
    <source>
        <dbReference type="SAM" id="MobiDB-lite"/>
    </source>
</evidence>
<evidence type="ECO:0000313" key="3">
    <source>
        <dbReference type="Proteomes" id="UP000645555"/>
    </source>
</evidence>
<dbReference type="EMBL" id="BMWD01000022">
    <property type="protein sequence ID" value="GGX80207.1"/>
    <property type="molecule type" value="Genomic_DNA"/>
</dbReference>
<organism evidence="2 3">
    <name type="scientific">Streptomyces fructofermentans</name>
    <dbReference type="NCBI Taxonomy" id="152141"/>
    <lineage>
        <taxon>Bacteria</taxon>
        <taxon>Bacillati</taxon>
        <taxon>Actinomycetota</taxon>
        <taxon>Actinomycetes</taxon>
        <taxon>Kitasatosporales</taxon>
        <taxon>Streptomycetaceae</taxon>
        <taxon>Streptomyces</taxon>
    </lineage>
</organism>
<protein>
    <recommendedName>
        <fullName evidence="4">PASTA domain-containing protein</fullName>
    </recommendedName>
</protein>
<gene>
    <name evidence="2" type="ORF">GCM10010515_54870</name>
</gene>
<reference evidence="2" key="1">
    <citation type="journal article" date="2014" name="Int. J. Syst. Evol. Microbiol.">
        <title>Complete genome sequence of Corynebacterium casei LMG S-19264T (=DSM 44701T), isolated from a smear-ripened cheese.</title>
        <authorList>
            <consortium name="US DOE Joint Genome Institute (JGI-PGF)"/>
            <person name="Walter F."/>
            <person name="Albersmeier A."/>
            <person name="Kalinowski J."/>
            <person name="Ruckert C."/>
        </authorList>
    </citation>
    <scope>NUCLEOTIDE SEQUENCE</scope>
    <source>
        <strain evidence="2">JCM 4956</strain>
    </source>
</reference>
<dbReference type="Gene3D" id="3.30.10.20">
    <property type="match status" value="1"/>
</dbReference>
<dbReference type="AlphaFoldDB" id="A0A918NM83"/>
<comment type="caution">
    <text evidence="2">The sequence shown here is derived from an EMBL/GenBank/DDBJ whole genome shotgun (WGS) entry which is preliminary data.</text>
</comment>
<sequence>MSEPASKRLLRDDARTRRVAVHETVTLSIHSAEALLRTLRAGETVLALYHQGMGYAALTDHALLLLGGDPAVRVPKPLTILRPAHGARQAVDVWADGRSVSLRGSRFDPSGELLVKAGGRAPDPLAMDARTAGVADRESVSIPADHKQALLDELDADESVRSLYRDGFGHAALTEKGLVLLGGAVAPKMTRAPKPLRILRGSHGLLDSVLVLVDGKPHKLHGSKTDPKGAFLEAEGELLAPDSPLRPRGRTRWSAWMRRRPVLTFLIASGLLGAGLGAGLGGAEKPIDDAAGHTVAVPDFDGAYLTAAAKESRLQPWGSVTVADASAAARPVAATAPGWQVCFQTPTRGKNVRPSGTKLTLYVVPALEKCPTRLHGPRRIVMPDLVGARFDHATRSLRELGLDSTAPFHAYTGKPLDEEMRNPAEWQVCRQTPVPDTTVSTATRVDLWLIGSGAPCDEPSPTPSPTRKPKPKPKPEPRPEPTYGTTSGGGSTGGGSTGGGTGGGSGGGTGGEPGVQFGQHCSPVGSIATTTDGRPAKCFMGKDGRPRWGYNSN</sequence>
<name>A0A918NM83_9ACTN</name>
<accession>A0A918NM83</accession>
<feature type="region of interest" description="Disordered" evidence="1">
    <location>
        <begin position="451"/>
        <end position="553"/>
    </location>
</feature>
<keyword evidence="3" id="KW-1185">Reference proteome</keyword>
<evidence type="ECO:0008006" key="4">
    <source>
        <dbReference type="Google" id="ProtNLM"/>
    </source>
</evidence>
<feature type="compositionally biased region" description="Gly residues" evidence="1">
    <location>
        <begin position="486"/>
        <end position="513"/>
    </location>
</feature>
<dbReference type="InterPro" id="IPR005543">
    <property type="entry name" value="PASTA_dom"/>
</dbReference>